<evidence type="ECO:0000313" key="18">
    <source>
        <dbReference type="Ensembl" id="ENSCANP00000033105.1"/>
    </source>
</evidence>
<evidence type="ECO:0000313" key="19">
    <source>
        <dbReference type="Proteomes" id="UP000233080"/>
    </source>
</evidence>
<dbReference type="InterPro" id="IPR041697">
    <property type="entry name" value="Znf-C2H2_11"/>
</dbReference>
<feature type="domain" description="C2H2-type" evidence="17">
    <location>
        <begin position="228"/>
        <end position="256"/>
    </location>
</feature>
<dbReference type="FunFam" id="3.30.160.60:FF:000145">
    <property type="entry name" value="Zinc finger protein 574"/>
    <property type="match status" value="1"/>
</dbReference>
<accession>A0A2K5JWE1</accession>
<dbReference type="AlphaFoldDB" id="A0A2K5JWE1"/>
<dbReference type="OMA" id="RTHAGFK"/>
<dbReference type="PROSITE" id="PS50157">
    <property type="entry name" value="ZINC_FINGER_C2H2_2"/>
    <property type="match status" value="3"/>
</dbReference>
<dbReference type="Ensembl" id="ENSCANT00000056331.1">
    <property type="protein sequence ID" value="ENSCANP00000033105.1"/>
    <property type="gene ID" value="ENSCANG00000040203.1"/>
</dbReference>
<keyword evidence="5" id="KW-0597">Phosphoprotein</keyword>
<dbReference type="PROSITE" id="PS00028">
    <property type="entry name" value="ZINC_FINGER_C2H2_1"/>
    <property type="match status" value="6"/>
</dbReference>
<keyword evidence="9" id="KW-0862">Zinc</keyword>
<protein>
    <recommendedName>
        <fullName evidence="17">C2H2-type domain-containing protein</fullName>
    </recommendedName>
</protein>
<dbReference type="SUPFAM" id="SSF57667">
    <property type="entry name" value="beta-beta-alpha zinc fingers"/>
    <property type="match status" value="3"/>
</dbReference>
<sequence>NSSKGSPSTHVTKNCLHYTRSVGFRCVHCNVVYSDGAALKSHIQDSHCEVFGKCPICPMAFKSAPSTHSHAYTQHPGVKIEEPEIICKCSMCDTVFTLQTLLYHHFDQHIENQVSVFKCPDCSLLYAQKQLMMDRIKSVHGTLKSIEGPPNLGINLPLSIKPATQNPANQNKEDTKSMYGKEKLEKKSPSPKVARPGWTCWECGPLFMQGDVYISHTRKEHGKQVKKHPCRQCDKPFSSSHSLCRHNRIKHRVIRKVYACSHCPDSRRTFTKRRMLEKHVQLVHGIKDAGEAQIKEDTKVPSPKRKLEEPILEFRPLRGAITQPLKKLKIDVLQVHRCAVFHEHIPQHKCDGSSCQCRECGLCYTSHISLARHLLIVHGLKEPQPVSKQNGAGDDNQQENKPSHEDESPNGAVSDRKCKVCAKAFETEAALNTHMRTHAGFKSARRESNERAGLL</sequence>
<comment type="subcellular location">
    <subcellularLocation>
        <location evidence="2">Nucleus</location>
    </subcellularLocation>
</comment>
<keyword evidence="14" id="KW-0539">Nucleus</keyword>
<evidence type="ECO:0000256" key="4">
    <source>
        <dbReference type="ARBA" id="ARBA00022499"/>
    </source>
</evidence>
<dbReference type="InterPro" id="IPR036236">
    <property type="entry name" value="Znf_C2H2_sf"/>
</dbReference>
<evidence type="ECO:0000256" key="3">
    <source>
        <dbReference type="ARBA" id="ARBA00006991"/>
    </source>
</evidence>
<keyword evidence="8 15" id="KW-0863">Zinc-finger</keyword>
<evidence type="ECO:0000256" key="12">
    <source>
        <dbReference type="ARBA" id="ARBA00023125"/>
    </source>
</evidence>
<evidence type="ECO:0000256" key="5">
    <source>
        <dbReference type="ARBA" id="ARBA00022553"/>
    </source>
</evidence>
<keyword evidence="19" id="KW-1185">Reference proteome</keyword>
<dbReference type="Gene3D" id="3.30.160.60">
    <property type="entry name" value="Classic Zinc Finger"/>
    <property type="match status" value="3"/>
</dbReference>
<feature type="compositionally biased region" description="Basic and acidic residues" evidence="16">
    <location>
        <begin position="171"/>
        <end position="188"/>
    </location>
</feature>
<evidence type="ECO:0000256" key="13">
    <source>
        <dbReference type="ARBA" id="ARBA00023163"/>
    </source>
</evidence>
<keyword evidence="6" id="KW-0479">Metal-binding</keyword>
<dbReference type="Pfam" id="PF13912">
    <property type="entry name" value="zf-C2H2_6"/>
    <property type="match status" value="1"/>
</dbReference>
<proteinExistence type="inferred from homology"/>
<dbReference type="PANTHER" id="PTHR47222:SF3">
    <property type="entry name" value="ZINC FINGER PROTEIN 532"/>
    <property type="match status" value="1"/>
</dbReference>
<dbReference type="GO" id="GO:0003677">
    <property type="term" value="F:DNA binding"/>
    <property type="evidence" value="ECO:0007669"/>
    <property type="project" value="UniProtKB-KW"/>
</dbReference>
<evidence type="ECO:0000256" key="16">
    <source>
        <dbReference type="SAM" id="MobiDB-lite"/>
    </source>
</evidence>
<evidence type="ECO:0000256" key="11">
    <source>
        <dbReference type="ARBA" id="ARBA00023015"/>
    </source>
</evidence>
<evidence type="ECO:0000256" key="14">
    <source>
        <dbReference type="ARBA" id="ARBA00023242"/>
    </source>
</evidence>
<keyword evidence="11" id="KW-0805">Transcription regulation</keyword>
<evidence type="ECO:0000256" key="8">
    <source>
        <dbReference type="ARBA" id="ARBA00022771"/>
    </source>
</evidence>
<dbReference type="PANTHER" id="PTHR47222">
    <property type="entry name" value="ZINC FINGER PROTEIN 532-RELATED"/>
    <property type="match status" value="1"/>
</dbReference>
<dbReference type="GO" id="GO:0008270">
    <property type="term" value="F:zinc ion binding"/>
    <property type="evidence" value="ECO:0007669"/>
    <property type="project" value="UniProtKB-KW"/>
</dbReference>
<dbReference type="SMART" id="SM00355">
    <property type="entry name" value="ZnF_C2H2"/>
    <property type="match status" value="9"/>
</dbReference>
<feature type="domain" description="C2H2-type" evidence="17">
    <location>
        <begin position="416"/>
        <end position="443"/>
    </location>
</feature>
<dbReference type="FunFam" id="3.30.160.60:FF:000797">
    <property type="entry name" value="zinc finger protein 592 isoform X1"/>
    <property type="match status" value="1"/>
</dbReference>
<organism evidence="18 19">
    <name type="scientific">Colobus angolensis palliatus</name>
    <name type="common">Peters' Angolan colobus</name>
    <dbReference type="NCBI Taxonomy" id="336983"/>
    <lineage>
        <taxon>Eukaryota</taxon>
        <taxon>Metazoa</taxon>
        <taxon>Chordata</taxon>
        <taxon>Craniata</taxon>
        <taxon>Vertebrata</taxon>
        <taxon>Euteleostomi</taxon>
        <taxon>Mammalia</taxon>
        <taxon>Eutheria</taxon>
        <taxon>Euarchontoglires</taxon>
        <taxon>Primates</taxon>
        <taxon>Haplorrhini</taxon>
        <taxon>Catarrhini</taxon>
        <taxon>Cercopithecidae</taxon>
        <taxon>Colobinae</taxon>
        <taxon>Colobus</taxon>
    </lineage>
</organism>
<dbReference type="Pfam" id="PF16622">
    <property type="entry name" value="zf-C2H2_11"/>
    <property type="match status" value="1"/>
</dbReference>
<evidence type="ECO:0000256" key="1">
    <source>
        <dbReference type="ARBA" id="ARBA00003767"/>
    </source>
</evidence>
<name>A0A2K5JWE1_COLAP</name>
<keyword evidence="12" id="KW-0238">DNA-binding</keyword>
<dbReference type="Proteomes" id="UP000233080">
    <property type="component" value="Unassembled WGS sequence"/>
</dbReference>
<evidence type="ECO:0000256" key="9">
    <source>
        <dbReference type="ARBA" id="ARBA00022833"/>
    </source>
</evidence>
<feature type="region of interest" description="Disordered" evidence="16">
    <location>
        <begin position="161"/>
        <end position="190"/>
    </location>
</feature>
<evidence type="ECO:0000256" key="7">
    <source>
        <dbReference type="ARBA" id="ARBA00022737"/>
    </source>
</evidence>
<keyword evidence="7" id="KW-0677">Repeat</keyword>
<reference evidence="18" key="2">
    <citation type="submission" date="2025-09" db="UniProtKB">
        <authorList>
            <consortium name="Ensembl"/>
        </authorList>
    </citation>
    <scope>IDENTIFICATION</scope>
</reference>
<comment type="similarity">
    <text evidence="3">Belongs to the krueppel C2H2-type zinc-finger protein family.</text>
</comment>
<evidence type="ECO:0000256" key="15">
    <source>
        <dbReference type="PROSITE-ProRule" id="PRU00042"/>
    </source>
</evidence>
<keyword evidence="4" id="KW-1017">Isopeptide bond</keyword>
<evidence type="ECO:0000259" key="17">
    <source>
        <dbReference type="PROSITE" id="PS50157"/>
    </source>
</evidence>
<feature type="domain" description="C2H2-type" evidence="17">
    <location>
        <begin position="355"/>
        <end position="383"/>
    </location>
</feature>
<feature type="region of interest" description="Disordered" evidence="16">
    <location>
        <begin position="384"/>
        <end position="414"/>
    </location>
</feature>
<dbReference type="InterPro" id="IPR045914">
    <property type="entry name" value="Zn532-like"/>
</dbReference>
<evidence type="ECO:0000256" key="10">
    <source>
        <dbReference type="ARBA" id="ARBA00022843"/>
    </source>
</evidence>
<reference evidence="18" key="1">
    <citation type="submission" date="2025-08" db="UniProtKB">
        <authorList>
            <consortium name="Ensembl"/>
        </authorList>
    </citation>
    <scope>IDENTIFICATION</scope>
</reference>
<dbReference type="InterPro" id="IPR013087">
    <property type="entry name" value="Znf_C2H2_type"/>
</dbReference>
<comment type="function">
    <text evidence="1">May be involved in transcriptional regulation.</text>
</comment>
<keyword evidence="10" id="KW-0832">Ubl conjugation</keyword>
<keyword evidence="13" id="KW-0804">Transcription</keyword>
<dbReference type="GO" id="GO:0005634">
    <property type="term" value="C:nucleus"/>
    <property type="evidence" value="ECO:0007669"/>
    <property type="project" value="UniProtKB-SubCell"/>
</dbReference>
<evidence type="ECO:0000256" key="6">
    <source>
        <dbReference type="ARBA" id="ARBA00022723"/>
    </source>
</evidence>
<evidence type="ECO:0000256" key="2">
    <source>
        <dbReference type="ARBA" id="ARBA00004123"/>
    </source>
</evidence>